<feature type="region of interest" description="Disordered" evidence="1">
    <location>
        <begin position="401"/>
        <end position="422"/>
    </location>
</feature>
<evidence type="ECO:0000313" key="3">
    <source>
        <dbReference type="Proteomes" id="UP001370758"/>
    </source>
</evidence>
<dbReference type="AlphaFoldDB" id="A0AAV9WHU6"/>
<evidence type="ECO:0000256" key="1">
    <source>
        <dbReference type="SAM" id="MobiDB-lite"/>
    </source>
</evidence>
<keyword evidence="3" id="KW-1185">Reference proteome</keyword>
<feature type="region of interest" description="Disordered" evidence="1">
    <location>
        <begin position="546"/>
        <end position="604"/>
    </location>
</feature>
<feature type="compositionally biased region" description="Basic and acidic residues" evidence="1">
    <location>
        <begin position="570"/>
        <end position="583"/>
    </location>
</feature>
<evidence type="ECO:0000313" key="2">
    <source>
        <dbReference type="EMBL" id="KAK6507715.1"/>
    </source>
</evidence>
<protein>
    <submittedName>
        <fullName evidence="2">Uncharacterized protein</fullName>
    </submittedName>
</protein>
<name>A0AAV9WHU6_9PEZI</name>
<feature type="compositionally biased region" description="Basic and acidic residues" evidence="1">
    <location>
        <begin position="280"/>
        <end position="302"/>
    </location>
</feature>
<sequence length="604" mass="68864">MHIPHPPFILLLPLTTAYFTVFLRSIGPEWFMSFNYFLTGTNLHPRSPSPTSCHEVALSHHKDAVTALGIYNPPDETPIEALAVYPYKTPSCGRLTRKGAAIMSAPPTFVVLLGERAEGLFVVDVKKLGIEWYRGSMQPLNITAERIDARGLLYNLPKHESGVYIWQSTDSSYKTPDRRVFIPNAVHKIPQPDTFLQQLDLPAERVGYVYMRDLMERYLRPDMVGTEDTVSPWIREYLEGKYEKFRPPLSGPLYEKDGEVRGGWFTKDDGTQFRRSNVEARKSNVEARKGERKNEKGKDKRGWTLAYKGPDEGEFPGMEYYDLKMPVRLDGEFEGVGGQDENEMVEEDAVYVHISDDEEEGVSEPLHRMQRVRDDPALDYDPDTILIKKEDIDWDEGVSSNYELEEEKEQEESIASESDASDLRPDADFLQQNIPPDILPDPSAQDPIEEELKQEEIVAAEIPSTMAMSTEPASDPLSNPQPPNVLREELRALIGPQLPNLNDPTTALRAQEVQMLNQNGMMTNLNPFWYSSTSVRNRDGVNVVDRDRMPDIDNEPLFAASTSSRWRNRRIQEEGGRPSRSLEDYEEYEDPQGRNPRPRGRDIP</sequence>
<gene>
    <name evidence="2" type="ORF">TWF481_006137</name>
</gene>
<comment type="caution">
    <text evidence="2">The sequence shown here is derived from an EMBL/GenBank/DDBJ whole genome shotgun (WGS) entry which is preliminary data.</text>
</comment>
<feature type="region of interest" description="Disordered" evidence="1">
    <location>
        <begin position="280"/>
        <end position="304"/>
    </location>
</feature>
<proteinExistence type="predicted"/>
<reference evidence="2 3" key="1">
    <citation type="submission" date="2023-08" db="EMBL/GenBank/DDBJ databases">
        <authorList>
            <person name="Palmer J.M."/>
        </authorList>
    </citation>
    <scope>NUCLEOTIDE SEQUENCE [LARGE SCALE GENOMIC DNA]</scope>
    <source>
        <strain evidence="2 3">TWF481</strain>
    </source>
</reference>
<feature type="compositionally biased region" description="Acidic residues" evidence="1">
    <location>
        <begin position="403"/>
        <end position="414"/>
    </location>
</feature>
<dbReference type="EMBL" id="JAVHJL010000003">
    <property type="protein sequence ID" value="KAK6507715.1"/>
    <property type="molecule type" value="Genomic_DNA"/>
</dbReference>
<accession>A0AAV9WHU6</accession>
<dbReference type="Proteomes" id="UP001370758">
    <property type="component" value="Unassembled WGS sequence"/>
</dbReference>
<organism evidence="2 3">
    <name type="scientific">Arthrobotrys musiformis</name>
    <dbReference type="NCBI Taxonomy" id="47236"/>
    <lineage>
        <taxon>Eukaryota</taxon>
        <taxon>Fungi</taxon>
        <taxon>Dikarya</taxon>
        <taxon>Ascomycota</taxon>
        <taxon>Pezizomycotina</taxon>
        <taxon>Orbiliomycetes</taxon>
        <taxon>Orbiliales</taxon>
        <taxon>Orbiliaceae</taxon>
        <taxon>Arthrobotrys</taxon>
    </lineage>
</organism>